<name>A0A975IQV3_9MICO</name>
<dbReference type="KEGG" id="aarc:G127AT_04255"/>
<evidence type="ECO:0000313" key="3">
    <source>
        <dbReference type="Proteomes" id="UP000671914"/>
    </source>
</evidence>
<dbReference type="InterPro" id="IPR050438">
    <property type="entry name" value="LMW_PTPase"/>
</dbReference>
<dbReference type="Pfam" id="PF01451">
    <property type="entry name" value="LMWPc"/>
    <property type="match status" value="1"/>
</dbReference>
<proteinExistence type="predicted"/>
<dbReference type="EMBL" id="CP071696">
    <property type="protein sequence ID" value="QTX05436.1"/>
    <property type="molecule type" value="Genomic_DNA"/>
</dbReference>
<dbReference type="GO" id="GO:0004725">
    <property type="term" value="F:protein tyrosine phosphatase activity"/>
    <property type="evidence" value="ECO:0007669"/>
    <property type="project" value="TreeGrafter"/>
</dbReference>
<feature type="domain" description="Phosphotyrosine protein phosphatase I" evidence="1">
    <location>
        <begin position="6"/>
        <end position="194"/>
    </location>
</feature>
<dbReference type="Proteomes" id="UP000671914">
    <property type="component" value="Chromosome"/>
</dbReference>
<organism evidence="2 3">
    <name type="scientific">Agromyces archimandritae</name>
    <dbReference type="NCBI Taxonomy" id="2781962"/>
    <lineage>
        <taxon>Bacteria</taxon>
        <taxon>Bacillati</taxon>
        <taxon>Actinomycetota</taxon>
        <taxon>Actinomycetes</taxon>
        <taxon>Micrococcales</taxon>
        <taxon>Microbacteriaceae</taxon>
        <taxon>Agromyces</taxon>
    </lineage>
</organism>
<dbReference type="InterPro" id="IPR036196">
    <property type="entry name" value="Ptyr_pPase_sf"/>
</dbReference>
<evidence type="ECO:0000259" key="1">
    <source>
        <dbReference type="SMART" id="SM00226"/>
    </source>
</evidence>
<dbReference type="PANTHER" id="PTHR11717">
    <property type="entry name" value="LOW MOLECULAR WEIGHT PROTEIN TYROSINE PHOSPHATASE"/>
    <property type="match status" value="1"/>
</dbReference>
<dbReference type="PANTHER" id="PTHR11717:SF31">
    <property type="entry name" value="LOW MOLECULAR WEIGHT PROTEIN-TYROSINE-PHOSPHATASE ETP-RELATED"/>
    <property type="match status" value="1"/>
</dbReference>
<dbReference type="AlphaFoldDB" id="A0A975IQV3"/>
<evidence type="ECO:0000313" key="2">
    <source>
        <dbReference type="EMBL" id="QTX05436.1"/>
    </source>
</evidence>
<protein>
    <submittedName>
        <fullName evidence="2">Low molecular weight phosphatase family protein</fullName>
    </submittedName>
</protein>
<sequence>MSEGAAPVLVVCTGNTCRSPMMERLLAHRLAEQGVDARVTSAGTHALRGAPMTEDAGLALDGLGVDWQPHHAEQLTDAAIEGAGLVLTATRDHRALVVSQVPSAVGRVFTMREFARVAGAVEAGAGGTGGPGADAAPNATGFAPFIAAVARARGLHPPADPADDDLADPIGRPLDAYEAAARLIDDAARTIAGRLAAGRPASARHPVERADAG</sequence>
<dbReference type="SMART" id="SM00226">
    <property type="entry name" value="LMWPc"/>
    <property type="match status" value="1"/>
</dbReference>
<dbReference type="InterPro" id="IPR023485">
    <property type="entry name" value="Ptyr_pPase"/>
</dbReference>
<accession>A0A975IQV3</accession>
<gene>
    <name evidence="2" type="ORF">G127AT_04255</name>
</gene>
<keyword evidence="3" id="KW-1185">Reference proteome</keyword>
<reference evidence="2" key="1">
    <citation type="submission" date="2021-03" db="EMBL/GenBank/DDBJ databases">
        <title>Agromyces archimandritus sp. nov., isolated from the cockroach Archimandrita tessellata.</title>
        <authorList>
            <person name="Guzman J."/>
            <person name="Ortuzar M."/>
            <person name="Poehlein A."/>
            <person name="Daniel R."/>
            <person name="Trujillo M."/>
            <person name="Vilcinskas A."/>
        </authorList>
    </citation>
    <scope>NUCLEOTIDE SEQUENCE</scope>
    <source>
        <strain evidence="2">G127AT</strain>
    </source>
</reference>
<dbReference type="RefSeq" id="WP_210900260.1">
    <property type="nucleotide sequence ID" value="NZ_CP071696.1"/>
</dbReference>
<dbReference type="Gene3D" id="3.40.50.2300">
    <property type="match status" value="1"/>
</dbReference>
<dbReference type="SUPFAM" id="SSF52788">
    <property type="entry name" value="Phosphotyrosine protein phosphatases I"/>
    <property type="match status" value="1"/>
</dbReference>